<gene>
    <name evidence="2" type="ORF">LX66_0327</name>
</gene>
<name>A0A562TD13_CHIJA</name>
<dbReference type="InterPro" id="IPR036197">
    <property type="entry name" value="NarG-like_sf"/>
</dbReference>
<comment type="caution">
    <text evidence="2">The sequence shown here is derived from an EMBL/GenBank/DDBJ whole genome shotgun (WGS) entry which is preliminary data.</text>
</comment>
<sequence length="355" mass="40562">MFSYHLNKKAFWIAALATLLLLALVFIGSRNLQNFDAALIAYLFGTVFATFGIVYRYAVWLQRPPTWLYFKRTWQILFSGRFLPYLWLFLRKSVRNIGFQYFIRPRGGRRWWGHFLLATGCMLAFAVTIPLTLGWIHFTMNPATSMDPAVSKLYEAHLFGFKVFEFRLGSIIASLVFNVLSWSSWLVIIGVGLFIYRRFTNGGLIATQSFEGDWLPLVLLVAIAVTGLGLSYDYAFLGGTTYEFMAVTHAVTVIVFLVWIPFGKFFHIIQRPAQIGVYLYHTEGNRKGMAVCPHTGKEFTSQQHVDDLKALTHELGIDFTINGQRSHLDYSPEGKRSMLAQAHLKARQESGRYFG</sequence>
<feature type="transmembrane region" description="Helical" evidence="1">
    <location>
        <begin position="39"/>
        <end position="60"/>
    </location>
</feature>
<evidence type="ECO:0000313" key="3">
    <source>
        <dbReference type="Proteomes" id="UP000316778"/>
    </source>
</evidence>
<accession>A0A562TD13</accession>
<feature type="transmembrane region" description="Helical" evidence="1">
    <location>
        <begin position="214"/>
        <end position="232"/>
    </location>
</feature>
<dbReference type="SUPFAM" id="SSF103501">
    <property type="entry name" value="Respiratory nitrate reductase 1 gamma chain"/>
    <property type="match status" value="1"/>
</dbReference>
<evidence type="ECO:0000256" key="1">
    <source>
        <dbReference type="SAM" id="Phobius"/>
    </source>
</evidence>
<dbReference type="Gene3D" id="1.20.950.20">
    <property type="entry name" value="Transmembrane di-heme cytochromes, Chain C"/>
    <property type="match status" value="1"/>
</dbReference>
<dbReference type="EMBL" id="VLLG01000002">
    <property type="protein sequence ID" value="TWI90966.1"/>
    <property type="molecule type" value="Genomic_DNA"/>
</dbReference>
<evidence type="ECO:0000313" key="2">
    <source>
        <dbReference type="EMBL" id="TWI90966.1"/>
    </source>
</evidence>
<keyword evidence="1" id="KW-1133">Transmembrane helix</keyword>
<feature type="transmembrane region" description="Helical" evidence="1">
    <location>
        <begin position="111"/>
        <end position="138"/>
    </location>
</feature>
<feature type="transmembrane region" description="Helical" evidence="1">
    <location>
        <begin position="244"/>
        <end position="262"/>
    </location>
</feature>
<feature type="transmembrane region" description="Helical" evidence="1">
    <location>
        <begin position="12"/>
        <end position="32"/>
    </location>
</feature>
<keyword evidence="3" id="KW-1185">Reference proteome</keyword>
<reference evidence="2 3" key="1">
    <citation type="journal article" date="2013" name="Stand. Genomic Sci.">
        <title>Genomic Encyclopedia of Type Strains, Phase I: The one thousand microbial genomes (KMG-I) project.</title>
        <authorList>
            <person name="Kyrpides N.C."/>
            <person name="Woyke T."/>
            <person name="Eisen J.A."/>
            <person name="Garrity G."/>
            <person name="Lilburn T.G."/>
            <person name="Beck B.J."/>
            <person name="Whitman W.B."/>
            <person name="Hugenholtz P."/>
            <person name="Klenk H.P."/>
        </authorList>
    </citation>
    <scope>NUCLEOTIDE SEQUENCE [LARGE SCALE GENOMIC DNA]</scope>
    <source>
        <strain evidence="2 3">DSM 13484</strain>
    </source>
</reference>
<feature type="transmembrane region" description="Helical" evidence="1">
    <location>
        <begin position="72"/>
        <end position="90"/>
    </location>
</feature>
<feature type="transmembrane region" description="Helical" evidence="1">
    <location>
        <begin position="171"/>
        <end position="194"/>
    </location>
</feature>
<dbReference type="Proteomes" id="UP000316778">
    <property type="component" value="Unassembled WGS sequence"/>
</dbReference>
<proteinExistence type="predicted"/>
<dbReference type="RefSeq" id="WP_145710143.1">
    <property type="nucleotide sequence ID" value="NZ_BAAAFY010000001.1"/>
</dbReference>
<dbReference type="AlphaFoldDB" id="A0A562TD13"/>
<dbReference type="OrthoDB" id="247276at2"/>
<keyword evidence="1" id="KW-0472">Membrane</keyword>
<protein>
    <submittedName>
        <fullName evidence="2">Uncharacterized protein</fullName>
    </submittedName>
</protein>
<keyword evidence="1" id="KW-0812">Transmembrane</keyword>
<organism evidence="2 3">
    <name type="scientific">Chitinophaga japonensis</name>
    <name type="common">Flexibacter japonensis</name>
    <dbReference type="NCBI Taxonomy" id="104662"/>
    <lineage>
        <taxon>Bacteria</taxon>
        <taxon>Pseudomonadati</taxon>
        <taxon>Bacteroidota</taxon>
        <taxon>Chitinophagia</taxon>
        <taxon>Chitinophagales</taxon>
        <taxon>Chitinophagaceae</taxon>
        <taxon>Chitinophaga</taxon>
    </lineage>
</organism>